<dbReference type="PANTHER" id="PTHR43003:SF13">
    <property type="entry name" value="DNA-3-METHYLADENINE GLYCOSYLASE 2"/>
    <property type="match status" value="1"/>
</dbReference>
<evidence type="ECO:0000256" key="11">
    <source>
        <dbReference type="ARBA" id="ARBA00023125"/>
    </source>
</evidence>
<dbReference type="SUPFAM" id="SSF48150">
    <property type="entry name" value="DNA-glycosylase"/>
    <property type="match status" value="1"/>
</dbReference>
<keyword evidence="8" id="KW-0227">DNA damage</keyword>
<keyword evidence="7" id="KW-0479">Metal-binding</keyword>
<keyword evidence="14" id="KW-0234">DNA repair</keyword>
<dbReference type="InterPro" id="IPR037046">
    <property type="entry name" value="AlkA_N_sf"/>
</dbReference>
<keyword evidence="6" id="KW-0808">Transferase</keyword>
<dbReference type="InterPro" id="IPR051912">
    <property type="entry name" value="Alkylbase_DNA_Glycosylase/TA"/>
</dbReference>
<dbReference type="CDD" id="cd00056">
    <property type="entry name" value="ENDO3c"/>
    <property type="match status" value="1"/>
</dbReference>
<dbReference type="InterPro" id="IPR003265">
    <property type="entry name" value="HhH-GPD_domain"/>
</dbReference>
<evidence type="ECO:0000256" key="4">
    <source>
        <dbReference type="ARBA" id="ARBA00012000"/>
    </source>
</evidence>
<dbReference type="EMBL" id="JAJBZT010000003">
    <property type="protein sequence ID" value="MCB6183115.1"/>
    <property type="molecule type" value="Genomic_DNA"/>
</dbReference>
<dbReference type="InterPro" id="IPR023170">
    <property type="entry name" value="HhH_base_excis_C"/>
</dbReference>
<dbReference type="InterPro" id="IPR000035">
    <property type="entry name" value="Alkylbase_DNA_glycsylse_CS"/>
</dbReference>
<keyword evidence="11" id="KW-0238">DNA-binding</keyword>
<evidence type="ECO:0000256" key="13">
    <source>
        <dbReference type="ARBA" id="ARBA00023163"/>
    </source>
</evidence>
<evidence type="ECO:0000256" key="6">
    <source>
        <dbReference type="ARBA" id="ARBA00022679"/>
    </source>
</evidence>
<dbReference type="InterPro" id="IPR004026">
    <property type="entry name" value="Ada_DNA_repair_Zn-bd"/>
</dbReference>
<dbReference type="InterPro" id="IPR010316">
    <property type="entry name" value="AlkA_N"/>
</dbReference>
<dbReference type="InterPro" id="IPR018060">
    <property type="entry name" value="HTH_AraC"/>
</dbReference>
<dbReference type="Gene3D" id="1.10.340.30">
    <property type="entry name" value="Hypothetical protein, domain 2"/>
    <property type="match status" value="1"/>
</dbReference>
<dbReference type="EC" id="3.2.2.21" evidence="4"/>
<keyword evidence="5" id="KW-0489">Methyltransferase</keyword>
<dbReference type="InterPro" id="IPR009057">
    <property type="entry name" value="Homeodomain-like_sf"/>
</dbReference>
<evidence type="ECO:0000256" key="7">
    <source>
        <dbReference type="ARBA" id="ARBA00022723"/>
    </source>
</evidence>
<evidence type="ECO:0000313" key="17">
    <source>
        <dbReference type="Proteomes" id="UP001165395"/>
    </source>
</evidence>
<comment type="similarity">
    <text evidence="3">Belongs to the alkylbase DNA glycosidase AlkA family.</text>
</comment>
<dbReference type="PANTHER" id="PTHR43003">
    <property type="entry name" value="DNA-3-METHYLADENINE GLYCOSYLASE"/>
    <property type="match status" value="1"/>
</dbReference>
<dbReference type="SUPFAM" id="SSF55945">
    <property type="entry name" value="TATA-box binding protein-like"/>
    <property type="match status" value="1"/>
</dbReference>
<dbReference type="Gene3D" id="3.30.310.20">
    <property type="entry name" value="DNA-3-methyladenine glycosylase AlkA, N-terminal domain"/>
    <property type="match status" value="1"/>
</dbReference>
<dbReference type="Gene3D" id="1.10.10.60">
    <property type="entry name" value="Homeodomain-like"/>
    <property type="match status" value="1"/>
</dbReference>
<dbReference type="InterPro" id="IPR011257">
    <property type="entry name" value="DNA_glycosylase"/>
</dbReference>
<evidence type="ECO:0000256" key="8">
    <source>
        <dbReference type="ARBA" id="ARBA00022763"/>
    </source>
</evidence>
<dbReference type="Gene3D" id="3.40.10.10">
    <property type="entry name" value="DNA Methylphosphotriester Repair Domain"/>
    <property type="match status" value="1"/>
</dbReference>
<evidence type="ECO:0000256" key="1">
    <source>
        <dbReference type="ARBA" id="ARBA00000086"/>
    </source>
</evidence>
<dbReference type="SUPFAM" id="SSF46689">
    <property type="entry name" value="Homeodomain-like"/>
    <property type="match status" value="2"/>
</dbReference>
<keyword evidence="13" id="KW-0804">Transcription</keyword>
<dbReference type="Pfam" id="PF02805">
    <property type="entry name" value="Ada_Zn_binding"/>
    <property type="match status" value="1"/>
</dbReference>
<dbReference type="PROSITE" id="PS01124">
    <property type="entry name" value="HTH_ARAC_FAMILY_2"/>
    <property type="match status" value="1"/>
</dbReference>
<comment type="caution">
    <text evidence="16">The sequence shown here is derived from an EMBL/GenBank/DDBJ whole genome shotgun (WGS) entry which is preliminary data.</text>
</comment>
<keyword evidence="17" id="KW-1185">Reference proteome</keyword>
<evidence type="ECO:0000313" key="16">
    <source>
        <dbReference type="EMBL" id="MCB6183115.1"/>
    </source>
</evidence>
<evidence type="ECO:0000256" key="10">
    <source>
        <dbReference type="ARBA" id="ARBA00023015"/>
    </source>
</evidence>
<name>A0ABS8D4H9_9NEIS</name>
<dbReference type="PROSITE" id="PS00041">
    <property type="entry name" value="HTH_ARAC_FAMILY_1"/>
    <property type="match status" value="1"/>
</dbReference>
<comment type="cofactor">
    <cofactor evidence="2">
        <name>Zn(2+)</name>
        <dbReference type="ChEBI" id="CHEBI:29105"/>
    </cofactor>
</comment>
<dbReference type="SMART" id="SM00342">
    <property type="entry name" value="HTH_ARAC"/>
    <property type="match status" value="1"/>
</dbReference>
<dbReference type="Pfam" id="PF06029">
    <property type="entry name" value="AlkA_N"/>
    <property type="match status" value="1"/>
</dbReference>
<evidence type="ECO:0000256" key="14">
    <source>
        <dbReference type="ARBA" id="ARBA00023204"/>
    </source>
</evidence>
<keyword evidence="12" id="KW-0010">Activator</keyword>
<dbReference type="Proteomes" id="UP001165395">
    <property type="component" value="Unassembled WGS sequence"/>
</dbReference>
<dbReference type="Pfam" id="PF00730">
    <property type="entry name" value="HhH-GPD"/>
    <property type="match status" value="1"/>
</dbReference>
<dbReference type="SUPFAM" id="SSF57884">
    <property type="entry name" value="Ada DNA repair protein, N-terminal domain (N-Ada 10)"/>
    <property type="match status" value="1"/>
</dbReference>
<dbReference type="RefSeq" id="WP_227179574.1">
    <property type="nucleotide sequence ID" value="NZ_JAJBZT010000003.1"/>
</dbReference>
<dbReference type="Gene3D" id="1.10.1670.10">
    <property type="entry name" value="Helix-hairpin-Helix base-excision DNA repair enzymes (C-terminal)"/>
    <property type="match status" value="1"/>
</dbReference>
<reference evidence="16" key="1">
    <citation type="submission" date="2021-10" db="EMBL/GenBank/DDBJ databases">
        <title>The complete genome sequence of Leeia sp. TBRC 13508.</title>
        <authorList>
            <person name="Charoenyingcharoen P."/>
            <person name="Yukphan P."/>
        </authorList>
    </citation>
    <scope>NUCLEOTIDE SEQUENCE</scope>
    <source>
        <strain evidence="16">TBRC 13508</strain>
    </source>
</reference>
<sequence>MEHQDYYRALLARDARFDGSFYVAVTSTGIYCRPICRVKTPKPENCVFFSNAAAAESAGYRPCLRCRPELAPNNLSYLSQNRLIQVATCLIAQGYLDQYGCAGLAKRLGVSDRHLRRLFEQTFGVSPIAYAQSQRLLLAKRLLMDTALPMAQIALCAGFGSLRRFNEVFVDKYRLTPTSLRKDARQITAQVDAQRFELSYRAPYPISQVMEFWQKRQIAGLEYVDETVYERTLAILCQGKPLIGWYRLEISENKQKIFVYLSESLLPAVMQVLQLVRRQFDLDADPHAINEVLTLLNCSIETIRVPGAVSGYEVAIRSIIEQVISTEAARRIIEKMVANFGEPVSLTEKLTHLFPTPSRLSAVSEDEWRALGLSRTKARAIWALSNAVVAGELELDNVVDVNLAITNLLALPGIGPWTAGYIALRAWQSPDVFLEDDYVIKKLLPDTTTGERIKWAANFRPWRSYLVFAMWAIWQANAVSDQPISLLMAKESV</sequence>
<dbReference type="PROSITE" id="PS00516">
    <property type="entry name" value="ALKYLBASE_DNA_GLYCOS"/>
    <property type="match status" value="1"/>
</dbReference>
<gene>
    <name evidence="16" type="ORF">LIN78_06100</name>
</gene>
<organism evidence="16 17">
    <name type="scientific">Leeia speluncae</name>
    <dbReference type="NCBI Taxonomy" id="2884804"/>
    <lineage>
        <taxon>Bacteria</taxon>
        <taxon>Pseudomonadati</taxon>
        <taxon>Pseudomonadota</taxon>
        <taxon>Betaproteobacteria</taxon>
        <taxon>Neisseriales</taxon>
        <taxon>Leeiaceae</taxon>
        <taxon>Leeia</taxon>
    </lineage>
</organism>
<dbReference type="Pfam" id="PF12833">
    <property type="entry name" value="HTH_18"/>
    <property type="match status" value="1"/>
</dbReference>
<accession>A0ABS8D4H9</accession>
<evidence type="ECO:0000259" key="15">
    <source>
        <dbReference type="PROSITE" id="PS01124"/>
    </source>
</evidence>
<dbReference type="InterPro" id="IPR035451">
    <property type="entry name" value="Ada-like_dom_sf"/>
</dbReference>
<proteinExistence type="inferred from homology"/>
<protein>
    <recommendedName>
        <fullName evidence="4">DNA-3-methyladenine glycosylase II</fullName>
        <ecNumber evidence="4">3.2.2.21</ecNumber>
    </recommendedName>
</protein>
<evidence type="ECO:0000256" key="2">
    <source>
        <dbReference type="ARBA" id="ARBA00001947"/>
    </source>
</evidence>
<dbReference type="InterPro" id="IPR018062">
    <property type="entry name" value="HTH_AraC-typ_CS"/>
</dbReference>
<evidence type="ECO:0000256" key="3">
    <source>
        <dbReference type="ARBA" id="ARBA00010817"/>
    </source>
</evidence>
<comment type="catalytic activity">
    <reaction evidence="1">
        <text>Hydrolysis of alkylated DNA, releasing 3-methyladenine, 3-methylguanine, 7-methylguanine and 7-methyladenine.</text>
        <dbReference type="EC" id="3.2.2.21"/>
    </reaction>
</comment>
<evidence type="ECO:0000256" key="9">
    <source>
        <dbReference type="ARBA" id="ARBA00022833"/>
    </source>
</evidence>
<dbReference type="SMART" id="SM01009">
    <property type="entry name" value="AlkA_N"/>
    <property type="match status" value="1"/>
</dbReference>
<feature type="domain" description="HTH araC/xylS-type" evidence="15">
    <location>
        <begin position="85"/>
        <end position="183"/>
    </location>
</feature>
<dbReference type="SMART" id="SM00478">
    <property type="entry name" value="ENDO3c"/>
    <property type="match status" value="1"/>
</dbReference>
<keyword evidence="10" id="KW-0805">Transcription regulation</keyword>
<evidence type="ECO:0000256" key="5">
    <source>
        <dbReference type="ARBA" id="ARBA00022603"/>
    </source>
</evidence>
<keyword evidence="9" id="KW-0862">Zinc</keyword>
<evidence type="ECO:0000256" key="12">
    <source>
        <dbReference type="ARBA" id="ARBA00023159"/>
    </source>
</evidence>